<protein>
    <submittedName>
        <fullName evidence="1">Uncharacterized protein</fullName>
    </submittedName>
</protein>
<dbReference type="AlphaFoldDB" id="A0A9E7G2C5"/>
<keyword evidence="2" id="KW-1185">Reference proteome</keyword>
<gene>
    <name evidence="1" type="ORF">MUK42_03327</name>
</gene>
<evidence type="ECO:0000313" key="1">
    <source>
        <dbReference type="EMBL" id="URE06775.1"/>
    </source>
</evidence>
<dbReference type="Proteomes" id="UP001055439">
    <property type="component" value="Chromosome 5"/>
</dbReference>
<evidence type="ECO:0000313" key="2">
    <source>
        <dbReference type="Proteomes" id="UP001055439"/>
    </source>
</evidence>
<name>A0A9E7G2C5_9LILI</name>
<reference evidence="1" key="1">
    <citation type="submission" date="2022-05" db="EMBL/GenBank/DDBJ databases">
        <title>The Musa troglodytarum L. genome provides insights into the mechanism of non-climacteric behaviour and enrichment of carotenoids.</title>
        <authorList>
            <person name="Wang J."/>
        </authorList>
    </citation>
    <scope>NUCLEOTIDE SEQUENCE</scope>
    <source>
        <tissue evidence="1">Leaf</tissue>
    </source>
</reference>
<accession>A0A9E7G2C5</accession>
<dbReference type="EMBL" id="CP097507">
    <property type="protein sequence ID" value="URE06775.1"/>
    <property type="molecule type" value="Genomic_DNA"/>
</dbReference>
<proteinExistence type="predicted"/>
<sequence>MGGGSSLPPRANAWGKVKPRRWLGQEKASWVLPCSVHGEQEGCITGFAALLARVRRASLGGAARIGWRQRWARRDGRAAT</sequence>
<organism evidence="1 2">
    <name type="scientific">Musa troglodytarum</name>
    <name type="common">fe'i banana</name>
    <dbReference type="NCBI Taxonomy" id="320322"/>
    <lineage>
        <taxon>Eukaryota</taxon>
        <taxon>Viridiplantae</taxon>
        <taxon>Streptophyta</taxon>
        <taxon>Embryophyta</taxon>
        <taxon>Tracheophyta</taxon>
        <taxon>Spermatophyta</taxon>
        <taxon>Magnoliopsida</taxon>
        <taxon>Liliopsida</taxon>
        <taxon>Zingiberales</taxon>
        <taxon>Musaceae</taxon>
        <taxon>Musa</taxon>
    </lineage>
</organism>